<protein>
    <submittedName>
        <fullName evidence="3">Uncharacterized protein</fullName>
    </submittedName>
</protein>
<dbReference type="Proteomes" id="UP000054217">
    <property type="component" value="Unassembled WGS sequence"/>
</dbReference>
<dbReference type="InParanoid" id="A0A0C3JKR3"/>
<keyword evidence="2" id="KW-0732">Signal</keyword>
<dbReference type="HOGENOM" id="CLU_1289399_0_0_1"/>
<dbReference type="PANTHER" id="PTHR40465">
    <property type="entry name" value="CHROMOSOME 1, WHOLE GENOME SHOTGUN SEQUENCE"/>
    <property type="match status" value="1"/>
</dbReference>
<keyword evidence="1" id="KW-0472">Membrane</keyword>
<gene>
    <name evidence="3" type="ORF">M404DRAFT_284747</name>
</gene>
<accession>A0A0C3JKR3</accession>
<dbReference type="PANTHER" id="PTHR40465:SF1">
    <property type="entry name" value="DUF6534 DOMAIN-CONTAINING PROTEIN"/>
    <property type="match status" value="1"/>
</dbReference>
<feature type="signal peptide" evidence="2">
    <location>
        <begin position="1"/>
        <end position="23"/>
    </location>
</feature>
<feature type="transmembrane region" description="Helical" evidence="1">
    <location>
        <begin position="109"/>
        <end position="134"/>
    </location>
</feature>
<reference evidence="4" key="2">
    <citation type="submission" date="2015-01" db="EMBL/GenBank/DDBJ databases">
        <title>Evolutionary Origins and Diversification of the Mycorrhizal Mutualists.</title>
        <authorList>
            <consortium name="DOE Joint Genome Institute"/>
            <consortium name="Mycorrhizal Genomics Consortium"/>
            <person name="Kohler A."/>
            <person name="Kuo A."/>
            <person name="Nagy L.G."/>
            <person name="Floudas D."/>
            <person name="Copeland A."/>
            <person name="Barry K.W."/>
            <person name="Cichocki N."/>
            <person name="Veneault-Fourrey C."/>
            <person name="LaButti K."/>
            <person name="Lindquist E.A."/>
            <person name="Lipzen A."/>
            <person name="Lundell T."/>
            <person name="Morin E."/>
            <person name="Murat C."/>
            <person name="Riley R."/>
            <person name="Ohm R."/>
            <person name="Sun H."/>
            <person name="Tunlid A."/>
            <person name="Henrissat B."/>
            <person name="Grigoriev I.V."/>
            <person name="Hibbett D.S."/>
            <person name="Martin F."/>
        </authorList>
    </citation>
    <scope>NUCLEOTIDE SEQUENCE [LARGE SCALE GENOMIC DNA]</scope>
    <source>
        <strain evidence="4">Marx 270</strain>
    </source>
</reference>
<feature type="chain" id="PRO_5002166250" evidence="2">
    <location>
        <begin position="24"/>
        <end position="214"/>
    </location>
</feature>
<dbReference type="OrthoDB" id="2535105at2759"/>
<feature type="transmembrane region" description="Helical" evidence="1">
    <location>
        <begin position="73"/>
        <end position="97"/>
    </location>
</feature>
<evidence type="ECO:0000313" key="4">
    <source>
        <dbReference type="Proteomes" id="UP000054217"/>
    </source>
</evidence>
<feature type="transmembrane region" description="Helical" evidence="1">
    <location>
        <begin position="146"/>
        <end position="172"/>
    </location>
</feature>
<dbReference type="EMBL" id="KN831954">
    <property type="protein sequence ID" value="KIO09723.1"/>
    <property type="molecule type" value="Genomic_DNA"/>
</dbReference>
<organism evidence="3 4">
    <name type="scientific">Pisolithus tinctorius Marx 270</name>
    <dbReference type="NCBI Taxonomy" id="870435"/>
    <lineage>
        <taxon>Eukaryota</taxon>
        <taxon>Fungi</taxon>
        <taxon>Dikarya</taxon>
        <taxon>Basidiomycota</taxon>
        <taxon>Agaricomycotina</taxon>
        <taxon>Agaricomycetes</taxon>
        <taxon>Agaricomycetidae</taxon>
        <taxon>Boletales</taxon>
        <taxon>Sclerodermatineae</taxon>
        <taxon>Pisolithaceae</taxon>
        <taxon>Pisolithus</taxon>
    </lineage>
</organism>
<proteinExistence type="predicted"/>
<evidence type="ECO:0000313" key="3">
    <source>
        <dbReference type="EMBL" id="KIO09723.1"/>
    </source>
</evidence>
<sequence length="214" mass="24536">MLVLEATHVLLFILTFTNEFALCKVPKQHGHLRRVRSCVHRGVGLRYVVRHNDSPGTYVYCMHYPEDATTMKFLVAALWILDTLHALFTCHFLYYYLITNYGVSTSLEYMVWSLPALALMDALAVFAVQCFFAHKIHHLCRRQVKWLVTAPIMLFVLAYFGFGIGTIVRMFVNKDTSSLTQIRVVPLTGNGAPTDRSLFLEILLNARMERRSTS</sequence>
<name>A0A0C3JKR3_PISTI</name>
<evidence type="ECO:0000256" key="1">
    <source>
        <dbReference type="SAM" id="Phobius"/>
    </source>
</evidence>
<reference evidence="3 4" key="1">
    <citation type="submission" date="2014-04" db="EMBL/GenBank/DDBJ databases">
        <authorList>
            <consortium name="DOE Joint Genome Institute"/>
            <person name="Kuo A."/>
            <person name="Kohler A."/>
            <person name="Costa M.D."/>
            <person name="Nagy L.G."/>
            <person name="Floudas D."/>
            <person name="Copeland A."/>
            <person name="Barry K.W."/>
            <person name="Cichocki N."/>
            <person name="Veneault-Fourrey C."/>
            <person name="LaButti K."/>
            <person name="Lindquist E.A."/>
            <person name="Lipzen A."/>
            <person name="Lundell T."/>
            <person name="Morin E."/>
            <person name="Murat C."/>
            <person name="Sun H."/>
            <person name="Tunlid A."/>
            <person name="Henrissat B."/>
            <person name="Grigoriev I.V."/>
            <person name="Hibbett D.S."/>
            <person name="Martin F."/>
            <person name="Nordberg H.P."/>
            <person name="Cantor M.N."/>
            <person name="Hua S.X."/>
        </authorList>
    </citation>
    <scope>NUCLEOTIDE SEQUENCE [LARGE SCALE GENOMIC DNA]</scope>
    <source>
        <strain evidence="3 4">Marx 270</strain>
    </source>
</reference>
<keyword evidence="1" id="KW-1133">Transmembrane helix</keyword>
<keyword evidence="4" id="KW-1185">Reference proteome</keyword>
<keyword evidence="1" id="KW-0812">Transmembrane</keyword>
<evidence type="ECO:0000256" key="2">
    <source>
        <dbReference type="SAM" id="SignalP"/>
    </source>
</evidence>
<dbReference type="STRING" id="870435.A0A0C3JKR3"/>
<dbReference type="AlphaFoldDB" id="A0A0C3JKR3"/>